<evidence type="ECO:0000313" key="3">
    <source>
        <dbReference type="Proteomes" id="UP000190852"/>
    </source>
</evidence>
<evidence type="ECO:0000313" key="2">
    <source>
        <dbReference type="EMBL" id="SKB66029.1"/>
    </source>
</evidence>
<evidence type="ECO:0000256" key="1">
    <source>
        <dbReference type="SAM" id="Phobius"/>
    </source>
</evidence>
<dbReference type="EMBL" id="FUYQ01000016">
    <property type="protein sequence ID" value="SKB66029.1"/>
    <property type="molecule type" value="Genomic_DNA"/>
</dbReference>
<dbReference type="AlphaFoldDB" id="A0A1T5D303"/>
<protein>
    <submittedName>
        <fullName evidence="2">Uncharacterized protein</fullName>
    </submittedName>
</protein>
<feature type="transmembrane region" description="Helical" evidence="1">
    <location>
        <begin position="129"/>
        <end position="150"/>
    </location>
</feature>
<proteinExistence type="predicted"/>
<keyword evidence="1" id="KW-0812">Transmembrane</keyword>
<accession>A0A1T5D303</accession>
<feature type="transmembrane region" description="Helical" evidence="1">
    <location>
        <begin position="82"/>
        <end position="103"/>
    </location>
</feature>
<dbReference type="Proteomes" id="UP000190852">
    <property type="component" value="Unassembled WGS sequence"/>
</dbReference>
<organism evidence="2 3">
    <name type="scientific">Parabacteroides chartae</name>
    <dbReference type="NCBI Taxonomy" id="1037355"/>
    <lineage>
        <taxon>Bacteria</taxon>
        <taxon>Pseudomonadati</taxon>
        <taxon>Bacteroidota</taxon>
        <taxon>Bacteroidia</taxon>
        <taxon>Bacteroidales</taxon>
        <taxon>Tannerellaceae</taxon>
        <taxon>Parabacteroides</taxon>
    </lineage>
</organism>
<feature type="transmembrane region" description="Helical" evidence="1">
    <location>
        <begin position="12"/>
        <end position="31"/>
    </location>
</feature>
<sequence>MSVTKIRKTSSWTLLAITLISLVVLGIYYFGGVVDPAAEMVEPIYTGLLLNWTYAVFAATIIALVFFALWDIAALVQHDPKAAVMPLGVLAASAAILIIAYSMGDGTPLNLLGYEGTHNTEFWLKLTDMWLYTTYILMGLIFVSLIYFSIRKVLSR</sequence>
<keyword evidence="1" id="KW-0472">Membrane</keyword>
<keyword evidence="1" id="KW-1133">Transmembrane helix</keyword>
<gene>
    <name evidence="2" type="ORF">SAMN05660349_02215</name>
</gene>
<feature type="transmembrane region" description="Helical" evidence="1">
    <location>
        <begin position="51"/>
        <end position="70"/>
    </location>
</feature>
<reference evidence="3" key="1">
    <citation type="submission" date="2017-02" db="EMBL/GenBank/DDBJ databases">
        <authorList>
            <person name="Varghese N."/>
            <person name="Submissions S."/>
        </authorList>
    </citation>
    <scope>NUCLEOTIDE SEQUENCE [LARGE SCALE GENOMIC DNA]</scope>
    <source>
        <strain evidence="3">DSM 24967</strain>
    </source>
</reference>
<keyword evidence="3" id="KW-1185">Reference proteome</keyword>
<name>A0A1T5D303_9BACT</name>
<dbReference type="RefSeq" id="WP_079683697.1">
    <property type="nucleotide sequence ID" value="NZ_FUYQ01000016.1"/>
</dbReference>